<evidence type="ECO:0000313" key="2">
    <source>
        <dbReference type="Proteomes" id="UP000254291"/>
    </source>
</evidence>
<dbReference type="Proteomes" id="UP000254291">
    <property type="component" value="Unassembled WGS sequence"/>
</dbReference>
<reference evidence="1 2" key="1">
    <citation type="submission" date="2018-06" db="EMBL/GenBank/DDBJ databases">
        <authorList>
            <consortium name="Pathogen Informatics"/>
            <person name="Doyle S."/>
        </authorList>
    </citation>
    <scope>NUCLEOTIDE SEQUENCE [LARGE SCALE GENOMIC DNA]</scope>
    <source>
        <strain evidence="1 2">NCTC10742</strain>
    </source>
</reference>
<organism evidence="1 2">
    <name type="scientific">Mycolicibacterium gilvum</name>
    <dbReference type="NCBI Taxonomy" id="1804"/>
    <lineage>
        <taxon>Bacteria</taxon>
        <taxon>Bacillati</taxon>
        <taxon>Actinomycetota</taxon>
        <taxon>Actinomycetes</taxon>
        <taxon>Mycobacteriales</taxon>
        <taxon>Mycobacteriaceae</taxon>
        <taxon>Mycolicibacterium</taxon>
    </lineage>
</organism>
<dbReference type="EMBL" id="UGQM01000001">
    <property type="protein sequence ID" value="STZ43557.1"/>
    <property type="molecule type" value="Genomic_DNA"/>
</dbReference>
<dbReference type="AlphaFoldDB" id="A0A378SQ82"/>
<dbReference type="RefSeq" id="WP_115327407.1">
    <property type="nucleotide sequence ID" value="NZ_JACKST010000110.1"/>
</dbReference>
<evidence type="ECO:0008006" key="3">
    <source>
        <dbReference type="Google" id="ProtNLM"/>
    </source>
</evidence>
<sequence>MTPKLTAGRRLRQDMDAALKRAGEDIGQTLEWAETEDMMLARAAGCADRAEELQKAYDTELAGQGRATVLTRLSAEIRALDKQAVDLVRTVHVGVGVPKSVTHQKAARSRWDRQPGRGA</sequence>
<protein>
    <recommendedName>
        <fullName evidence="3">Transposase</fullName>
    </recommendedName>
</protein>
<accession>A0A378SQ82</accession>
<proteinExistence type="predicted"/>
<gene>
    <name evidence="1" type="ORF">NCTC10742_02783</name>
</gene>
<name>A0A378SQ82_9MYCO</name>
<evidence type="ECO:0000313" key="1">
    <source>
        <dbReference type="EMBL" id="STZ43557.1"/>
    </source>
</evidence>